<evidence type="ECO:0000256" key="7">
    <source>
        <dbReference type="ARBA" id="ARBA00023136"/>
    </source>
</evidence>
<comment type="subcellular location">
    <subcellularLocation>
        <location evidence="1">Cell membrane</location>
        <topology evidence="1">Multi-pass membrane protein</topology>
    </subcellularLocation>
</comment>
<organism evidence="10 11">
    <name type="scientific">Candidatus Roizmanbacteria bacterium RIFCSPLOWO2_01_FULL_41_22</name>
    <dbReference type="NCBI Taxonomy" id="1802067"/>
    <lineage>
        <taxon>Bacteria</taxon>
        <taxon>Candidatus Roizmaniibacteriota</taxon>
    </lineage>
</organism>
<feature type="domain" description="ArnT-like N-terminal" evidence="9">
    <location>
        <begin position="85"/>
        <end position="242"/>
    </location>
</feature>
<feature type="transmembrane region" description="Helical" evidence="8">
    <location>
        <begin position="176"/>
        <end position="209"/>
    </location>
</feature>
<dbReference type="GO" id="GO:0016763">
    <property type="term" value="F:pentosyltransferase activity"/>
    <property type="evidence" value="ECO:0007669"/>
    <property type="project" value="TreeGrafter"/>
</dbReference>
<comment type="caution">
    <text evidence="10">The sequence shown here is derived from an EMBL/GenBank/DDBJ whole genome shotgun (WGS) entry which is preliminary data.</text>
</comment>
<feature type="transmembrane region" description="Helical" evidence="8">
    <location>
        <begin position="328"/>
        <end position="348"/>
    </location>
</feature>
<dbReference type="Proteomes" id="UP000176480">
    <property type="component" value="Unassembled WGS sequence"/>
</dbReference>
<evidence type="ECO:0000256" key="4">
    <source>
        <dbReference type="ARBA" id="ARBA00022679"/>
    </source>
</evidence>
<dbReference type="GO" id="GO:0000030">
    <property type="term" value="F:mannosyltransferase activity"/>
    <property type="evidence" value="ECO:0007669"/>
    <property type="project" value="InterPro"/>
</dbReference>
<gene>
    <name evidence="10" type="ORF">A2966_00035</name>
</gene>
<evidence type="ECO:0000259" key="9">
    <source>
        <dbReference type="Pfam" id="PF02366"/>
    </source>
</evidence>
<evidence type="ECO:0000256" key="6">
    <source>
        <dbReference type="ARBA" id="ARBA00022989"/>
    </source>
</evidence>
<feature type="transmembrane region" description="Helical" evidence="8">
    <location>
        <begin position="99"/>
        <end position="116"/>
    </location>
</feature>
<evidence type="ECO:0000313" key="10">
    <source>
        <dbReference type="EMBL" id="OGK51389.1"/>
    </source>
</evidence>
<feature type="transmembrane region" description="Helical" evidence="8">
    <location>
        <begin position="146"/>
        <end position="164"/>
    </location>
</feature>
<evidence type="ECO:0000256" key="8">
    <source>
        <dbReference type="SAM" id="Phobius"/>
    </source>
</evidence>
<feature type="transmembrane region" description="Helical" evidence="8">
    <location>
        <begin position="276"/>
        <end position="298"/>
    </location>
</feature>
<keyword evidence="4" id="KW-0808">Transferase</keyword>
<dbReference type="GO" id="GO:0005886">
    <property type="term" value="C:plasma membrane"/>
    <property type="evidence" value="ECO:0007669"/>
    <property type="project" value="UniProtKB-SubCell"/>
</dbReference>
<dbReference type="GO" id="GO:0009103">
    <property type="term" value="P:lipopolysaccharide biosynthetic process"/>
    <property type="evidence" value="ECO:0007669"/>
    <property type="project" value="UniProtKB-ARBA"/>
</dbReference>
<dbReference type="GO" id="GO:0006493">
    <property type="term" value="P:protein O-linked glycosylation"/>
    <property type="evidence" value="ECO:0007669"/>
    <property type="project" value="InterPro"/>
</dbReference>
<feature type="transmembrane region" description="Helical" evidence="8">
    <location>
        <begin position="74"/>
        <end position="92"/>
    </location>
</feature>
<evidence type="ECO:0000256" key="5">
    <source>
        <dbReference type="ARBA" id="ARBA00022692"/>
    </source>
</evidence>
<keyword evidence="5 8" id="KW-0812">Transmembrane</keyword>
<feature type="transmembrane region" description="Helical" evidence="8">
    <location>
        <begin position="122"/>
        <end position="139"/>
    </location>
</feature>
<keyword evidence="7 8" id="KW-0472">Membrane</keyword>
<evidence type="ECO:0000313" key="11">
    <source>
        <dbReference type="Proteomes" id="UP000176480"/>
    </source>
</evidence>
<dbReference type="InterPro" id="IPR003342">
    <property type="entry name" value="ArnT-like_N"/>
</dbReference>
<dbReference type="STRING" id="1802067.A2966_00035"/>
<keyword evidence="6 8" id="KW-1133">Transmembrane helix</keyword>
<feature type="transmembrane region" description="Helical" evidence="8">
    <location>
        <begin position="221"/>
        <end position="241"/>
    </location>
</feature>
<evidence type="ECO:0000256" key="1">
    <source>
        <dbReference type="ARBA" id="ARBA00004651"/>
    </source>
</evidence>
<reference evidence="10 11" key="1">
    <citation type="journal article" date="2016" name="Nat. Commun.">
        <title>Thousands of microbial genomes shed light on interconnected biogeochemical processes in an aquifer system.</title>
        <authorList>
            <person name="Anantharaman K."/>
            <person name="Brown C.T."/>
            <person name="Hug L.A."/>
            <person name="Sharon I."/>
            <person name="Castelle C.J."/>
            <person name="Probst A.J."/>
            <person name="Thomas B.C."/>
            <person name="Singh A."/>
            <person name="Wilkins M.J."/>
            <person name="Karaoz U."/>
            <person name="Brodie E.L."/>
            <person name="Williams K.H."/>
            <person name="Hubbard S.S."/>
            <person name="Banfield J.F."/>
        </authorList>
    </citation>
    <scope>NUCLEOTIDE SEQUENCE [LARGE SCALE GENOMIC DNA]</scope>
</reference>
<dbReference type="EMBL" id="MGAR01000030">
    <property type="protein sequence ID" value="OGK51389.1"/>
    <property type="molecule type" value="Genomic_DNA"/>
</dbReference>
<keyword evidence="2" id="KW-1003">Cell membrane</keyword>
<sequence length="521" mass="61569">MQKLKSLVQPQFLLWFLLGFHLCGNLLWLYLNNMPPLWDEAGHTRDAVIYYNIFSDVLSGKIDWFYLQEVLHNFYPPLVKVIAGALMLFLYPDIKMAQFVGTLFFLGTLVMTYKLAGYIFNSKYTAFLSAFIFSFYLNVYCRSRSLSLDIALIFFYLSGIYFYLRSNSLEKRRESIIFTIFLICSLLTKIQALIYWLPVALFSLINIFYAHKDSNLFKKRTINSFLVIIISTIFVLPWLFYNWPTLQTYLRLSSITEIDEPSSVYQINYWLYYLKIYISDLATIPGAILSLLGLFYFFKKSQYRSFFLIIIGTIYLLFSFFPHKDDRFIYPILPFIAIVSASFVGVFTKKYAIPFILLFVLYQITLYSTISFGFPWQMQFDIIKRRYNPIKYNYQQAVKVYKDLVYQTDEPLVFLPNYAGFNVNIFTIYTQLQRLTKASFIQSGGRTSFSSIQEVENYLKPYQYFFYTDSDIGVSWLIDLRALQQMQKYIKNRILHKQAEILYSFTAPEGQKIQLVKIIHD</sequence>
<evidence type="ECO:0000256" key="3">
    <source>
        <dbReference type="ARBA" id="ARBA00022676"/>
    </source>
</evidence>
<name>A0A1F7J713_9BACT</name>
<feature type="transmembrane region" description="Helical" evidence="8">
    <location>
        <begin position="355"/>
        <end position="376"/>
    </location>
</feature>
<dbReference type="Pfam" id="PF02366">
    <property type="entry name" value="PMT"/>
    <property type="match status" value="1"/>
</dbReference>
<dbReference type="PANTHER" id="PTHR33908">
    <property type="entry name" value="MANNOSYLTRANSFERASE YKCB-RELATED"/>
    <property type="match status" value="1"/>
</dbReference>
<evidence type="ECO:0000256" key="2">
    <source>
        <dbReference type="ARBA" id="ARBA00022475"/>
    </source>
</evidence>
<protein>
    <recommendedName>
        <fullName evidence="9">ArnT-like N-terminal domain-containing protein</fullName>
    </recommendedName>
</protein>
<dbReference type="AlphaFoldDB" id="A0A1F7J713"/>
<proteinExistence type="predicted"/>
<feature type="transmembrane region" description="Helical" evidence="8">
    <location>
        <begin position="12"/>
        <end position="31"/>
    </location>
</feature>
<keyword evidence="3" id="KW-0328">Glycosyltransferase</keyword>
<feature type="transmembrane region" description="Helical" evidence="8">
    <location>
        <begin position="305"/>
        <end position="322"/>
    </location>
</feature>
<dbReference type="InterPro" id="IPR050297">
    <property type="entry name" value="LipidA_mod_glycosyltrf_83"/>
</dbReference>
<accession>A0A1F7J713</accession>
<dbReference type="PANTHER" id="PTHR33908:SF11">
    <property type="entry name" value="MEMBRANE PROTEIN"/>
    <property type="match status" value="1"/>
</dbReference>